<dbReference type="GO" id="GO:0033765">
    <property type="term" value="F:steroid dehydrogenase activity, acting on the CH-CH group of donors"/>
    <property type="evidence" value="ECO:0007669"/>
    <property type="project" value="UniProtKB-ARBA"/>
</dbReference>
<evidence type="ECO:0000256" key="11">
    <source>
        <dbReference type="NCBIfam" id="TIGR00551"/>
    </source>
</evidence>
<feature type="domain" description="FAD-dependent oxidoreductase 2 FAD-binding" evidence="14">
    <location>
        <begin position="5"/>
        <end position="387"/>
    </location>
</feature>
<dbReference type="InterPro" id="IPR037099">
    <property type="entry name" value="Fum_R/Succ_DH_flav-like_C_sf"/>
</dbReference>
<evidence type="ECO:0000256" key="5">
    <source>
        <dbReference type="ARBA" id="ARBA00021901"/>
    </source>
</evidence>
<dbReference type="InterPro" id="IPR003953">
    <property type="entry name" value="FAD-dep_OxRdtase_2_FAD-bd"/>
</dbReference>
<dbReference type="PRINTS" id="PR00368">
    <property type="entry name" value="FADPNR"/>
</dbReference>
<dbReference type="Gene3D" id="1.20.58.100">
    <property type="entry name" value="Fumarate reductase/succinate dehydrogenase flavoprotein-like, C-terminal domain"/>
    <property type="match status" value="1"/>
</dbReference>
<feature type="active site" description="Proton acceptor" evidence="12">
    <location>
        <position position="285"/>
    </location>
</feature>
<protein>
    <recommendedName>
        <fullName evidence="5 11">L-aspartate oxidase</fullName>
        <ecNumber evidence="4 11">1.4.3.16</ecNumber>
    </recommendedName>
</protein>
<dbReference type="InterPro" id="IPR036188">
    <property type="entry name" value="FAD/NAD-bd_sf"/>
</dbReference>
<name>A0A1F4S5M2_UNCSA</name>
<comment type="subcellular location">
    <subcellularLocation>
        <location evidence="13">Cytoplasm</location>
    </subcellularLocation>
</comment>
<keyword evidence="8 13" id="KW-0274">FAD</keyword>
<dbReference type="GO" id="GO:0034628">
    <property type="term" value="P:'de novo' NAD+ biosynthetic process from L-aspartate"/>
    <property type="evidence" value="ECO:0007669"/>
    <property type="project" value="TreeGrafter"/>
</dbReference>
<evidence type="ECO:0000313" key="17">
    <source>
        <dbReference type="Proteomes" id="UP000177905"/>
    </source>
</evidence>
<dbReference type="AlphaFoldDB" id="A0A1F4S5M2"/>
<dbReference type="EMBL" id="MEUA01000017">
    <property type="protein sequence ID" value="OGC15731.1"/>
    <property type="molecule type" value="Genomic_DNA"/>
</dbReference>
<dbReference type="InterPro" id="IPR027477">
    <property type="entry name" value="Succ_DH/fumarate_Rdtase_cat_sf"/>
</dbReference>
<dbReference type="Pfam" id="PF00890">
    <property type="entry name" value="FAD_binding_2"/>
    <property type="match status" value="1"/>
</dbReference>
<dbReference type="Proteomes" id="UP000177905">
    <property type="component" value="Unassembled WGS sequence"/>
</dbReference>
<evidence type="ECO:0000256" key="12">
    <source>
        <dbReference type="PIRSR" id="PIRSR000171-1"/>
    </source>
</evidence>
<keyword evidence="6 13" id="KW-0285">Flavoprotein</keyword>
<gene>
    <name evidence="16" type="ORF">A2290_05265</name>
</gene>
<organism evidence="16 17">
    <name type="scientific">candidate division WOR-1 bacterium RIFOXYB2_FULL_36_35</name>
    <dbReference type="NCBI Taxonomy" id="1802578"/>
    <lineage>
        <taxon>Bacteria</taxon>
        <taxon>Bacillati</taxon>
        <taxon>Saganbacteria</taxon>
    </lineage>
</organism>
<dbReference type="SUPFAM" id="SSF56425">
    <property type="entry name" value="Succinate dehydrogenase/fumarate reductase flavoprotein, catalytic domain"/>
    <property type="match status" value="1"/>
</dbReference>
<proteinExistence type="inferred from homology"/>
<comment type="cofactor">
    <cofactor evidence="1 13">
        <name>FAD</name>
        <dbReference type="ChEBI" id="CHEBI:57692"/>
    </cofactor>
</comment>
<feature type="domain" description="Fumarate reductase/succinate dehydrogenase flavoprotein-like C-terminal" evidence="15">
    <location>
        <begin position="435"/>
        <end position="522"/>
    </location>
</feature>
<dbReference type="InterPro" id="IPR005288">
    <property type="entry name" value="NadB"/>
</dbReference>
<dbReference type="Pfam" id="PF02910">
    <property type="entry name" value="Succ_DH_flav_C"/>
    <property type="match status" value="1"/>
</dbReference>
<comment type="caution">
    <text evidence="16">The sequence shown here is derived from an EMBL/GenBank/DDBJ whole genome shotgun (WGS) entry which is preliminary data.</text>
</comment>
<evidence type="ECO:0000313" key="16">
    <source>
        <dbReference type="EMBL" id="OGC15731.1"/>
    </source>
</evidence>
<dbReference type="SUPFAM" id="SSF46977">
    <property type="entry name" value="Succinate dehydrogenase/fumarate reductase flavoprotein C-terminal domain"/>
    <property type="match status" value="1"/>
</dbReference>
<dbReference type="NCBIfam" id="TIGR00551">
    <property type="entry name" value="nadB"/>
    <property type="match status" value="1"/>
</dbReference>
<evidence type="ECO:0000256" key="2">
    <source>
        <dbReference type="ARBA" id="ARBA00004950"/>
    </source>
</evidence>
<dbReference type="GO" id="GO:0005737">
    <property type="term" value="C:cytoplasm"/>
    <property type="evidence" value="ECO:0007669"/>
    <property type="project" value="UniProtKB-SubCell"/>
</dbReference>
<accession>A0A1F4S5M2</accession>
<evidence type="ECO:0000256" key="7">
    <source>
        <dbReference type="ARBA" id="ARBA00022642"/>
    </source>
</evidence>
<evidence type="ECO:0000259" key="14">
    <source>
        <dbReference type="Pfam" id="PF00890"/>
    </source>
</evidence>
<dbReference type="EC" id="1.4.3.16" evidence="4 11"/>
<dbReference type="Gene3D" id="3.50.50.60">
    <property type="entry name" value="FAD/NAD(P)-binding domain"/>
    <property type="match status" value="1"/>
</dbReference>
<evidence type="ECO:0000256" key="10">
    <source>
        <dbReference type="ARBA" id="ARBA00048305"/>
    </source>
</evidence>
<comment type="catalytic activity">
    <reaction evidence="10">
        <text>L-aspartate + O2 = iminosuccinate + H2O2</text>
        <dbReference type="Rhea" id="RHEA:25876"/>
        <dbReference type="ChEBI" id="CHEBI:15379"/>
        <dbReference type="ChEBI" id="CHEBI:16240"/>
        <dbReference type="ChEBI" id="CHEBI:29991"/>
        <dbReference type="ChEBI" id="CHEBI:77875"/>
        <dbReference type="EC" id="1.4.3.16"/>
    </reaction>
    <physiologicalReaction direction="left-to-right" evidence="10">
        <dbReference type="Rhea" id="RHEA:25877"/>
    </physiologicalReaction>
</comment>
<dbReference type="PIRSF" id="PIRSF000171">
    <property type="entry name" value="SDHA_APRA_LASPO"/>
    <property type="match status" value="1"/>
</dbReference>
<dbReference type="PANTHER" id="PTHR42716:SF2">
    <property type="entry name" value="L-ASPARTATE OXIDASE, CHLOROPLASTIC"/>
    <property type="match status" value="1"/>
</dbReference>
<evidence type="ECO:0000256" key="13">
    <source>
        <dbReference type="RuleBase" id="RU362049"/>
    </source>
</evidence>
<dbReference type="UniPathway" id="UPA00253">
    <property type="reaction ID" value="UER00326"/>
</dbReference>
<keyword evidence="7 13" id="KW-0662">Pyridine nucleotide biosynthesis</keyword>
<dbReference type="FunFam" id="3.90.700.10:FF:000002">
    <property type="entry name" value="L-aspartate oxidase"/>
    <property type="match status" value="1"/>
</dbReference>
<comment type="pathway">
    <text evidence="2 13">Cofactor biosynthesis; NAD(+) biosynthesis; iminoaspartate from L-aspartate (oxidase route): step 1/1.</text>
</comment>
<dbReference type="PANTHER" id="PTHR42716">
    <property type="entry name" value="L-ASPARTATE OXIDASE"/>
    <property type="match status" value="1"/>
</dbReference>
<evidence type="ECO:0000256" key="4">
    <source>
        <dbReference type="ARBA" id="ARBA00012173"/>
    </source>
</evidence>
<evidence type="ECO:0000256" key="6">
    <source>
        <dbReference type="ARBA" id="ARBA00022630"/>
    </source>
</evidence>
<evidence type="ECO:0000256" key="9">
    <source>
        <dbReference type="ARBA" id="ARBA00023002"/>
    </source>
</evidence>
<evidence type="ECO:0000259" key="15">
    <source>
        <dbReference type="Pfam" id="PF02910"/>
    </source>
</evidence>
<dbReference type="InterPro" id="IPR015939">
    <property type="entry name" value="Fum_Rdtase/Succ_DH_flav-like_C"/>
</dbReference>
<keyword evidence="9 13" id="KW-0560">Oxidoreductase</keyword>
<sequence length="527" mass="57774">MQKSDILIIGGGIAGLRAALTASKFGSVIVITKSKIGDTATGKAQGGIAAAIDDILDSTQYHFEDTIKSGAGLCNKEAVKILVNEGVSRVKELIEMGAQFDKAETEGGGKFSLALEGAHKRRRILHAGDATGKEIEKTLAYEVMKQENITVHSQTLGIDLIIEKKRCIGTKALNLKSQKVETFFAKAIILATGGLCQVYLYTTNPEIATGDGIAMAYRAGADITDMEFVQFHPTSLLQSKQLEDIIALPQFLISEAVRGEGGILLNNKGERFMGKYHKEGELAPRDIVSRAIFEEMKQTKANYVNLQLSQIGEEKIKRRFPIIYKTCLERGLDIARDDIPVAPAAHYAMGGIKTDLNGQTSILSLFAAGECSSIGIHGANRLASNSLLDGLVFGHRAALKASERIKEKITIKKIKPSKLNKNIGLQNIQKLKLTIKSNMWQNVGILRQAKGLKTALEKIKAVEKEISKNPSAKEEIELKNMTQVAKLICYAAINRKESRGAHFRIDFPLSDDKNWKKHLVYNIMSKQ</sequence>
<comment type="function">
    <text evidence="13">Catalyzes the oxidation of L-aspartate to iminoaspartate.</text>
</comment>
<evidence type="ECO:0000256" key="8">
    <source>
        <dbReference type="ARBA" id="ARBA00022827"/>
    </source>
</evidence>
<dbReference type="GO" id="GO:0008734">
    <property type="term" value="F:L-aspartate oxidase activity"/>
    <property type="evidence" value="ECO:0007669"/>
    <property type="project" value="UniProtKB-UniRule"/>
</dbReference>
<reference evidence="16 17" key="1">
    <citation type="journal article" date="2016" name="Nat. Commun.">
        <title>Thousands of microbial genomes shed light on interconnected biogeochemical processes in an aquifer system.</title>
        <authorList>
            <person name="Anantharaman K."/>
            <person name="Brown C.T."/>
            <person name="Hug L.A."/>
            <person name="Sharon I."/>
            <person name="Castelle C.J."/>
            <person name="Probst A.J."/>
            <person name="Thomas B.C."/>
            <person name="Singh A."/>
            <person name="Wilkins M.J."/>
            <person name="Karaoz U."/>
            <person name="Brodie E.L."/>
            <person name="Williams K.H."/>
            <person name="Hubbard S.S."/>
            <person name="Banfield J.F."/>
        </authorList>
    </citation>
    <scope>NUCLEOTIDE SEQUENCE [LARGE SCALE GENOMIC DNA]</scope>
</reference>
<dbReference type="Gene3D" id="3.90.700.10">
    <property type="entry name" value="Succinate dehydrogenase/fumarate reductase flavoprotein, catalytic domain"/>
    <property type="match status" value="1"/>
</dbReference>
<comment type="similarity">
    <text evidence="3 13">Belongs to the FAD-dependent oxidoreductase 2 family. NadB subfamily.</text>
</comment>
<evidence type="ECO:0000256" key="3">
    <source>
        <dbReference type="ARBA" id="ARBA00008562"/>
    </source>
</evidence>
<dbReference type="SUPFAM" id="SSF51905">
    <property type="entry name" value="FAD/NAD(P)-binding domain"/>
    <property type="match status" value="1"/>
</dbReference>
<evidence type="ECO:0000256" key="1">
    <source>
        <dbReference type="ARBA" id="ARBA00001974"/>
    </source>
</evidence>
<dbReference type="PRINTS" id="PR00411">
    <property type="entry name" value="PNDRDTASEI"/>
</dbReference>